<dbReference type="eggNOG" id="ENOG502Z992">
    <property type="taxonomic scope" value="Bacteria"/>
</dbReference>
<dbReference type="Proteomes" id="UP000008915">
    <property type="component" value="Chromosome"/>
</dbReference>
<evidence type="ECO:0000313" key="2">
    <source>
        <dbReference type="EMBL" id="ADU51936.1"/>
    </source>
</evidence>
<proteinExistence type="predicted"/>
<name>E6SIC5_THEM7</name>
<feature type="compositionally biased region" description="Pro residues" evidence="1">
    <location>
        <begin position="83"/>
        <end position="93"/>
    </location>
</feature>
<evidence type="ECO:0000313" key="3">
    <source>
        <dbReference type="Proteomes" id="UP000008915"/>
    </source>
</evidence>
<evidence type="ECO:0008006" key="4">
    <source>
        <dbReference type="Google" id="ProtNLM"/>
    </source>
</evidence>
<dbReference type="KEGG" id="tmr:Tmar_1835"/>
<keyword evidence="3" id="KW-1185">Reference proteome</keyword>
<reference evidence="2 3" key="1">
    <citation type="journal article" date="2010" name="Stand. Genomic Sci.">
        <title>Complete genome sequence of Thermaerobacter marianensis type strain (7p75a).</title>
        <authorList>
            <person name="Han C."/>
            <person name="Gu W."/>
            <person name="Zhang X."/>
            <person name="Lapidus A."/>
            <person name="Nolan M."/>
            <person name="Copeland A."/>
            <person name="Lucas S."/>
            <person name="Del Rio T.G."/>
            <person name="Tice H."/>
            <person name="Cheng J.F."/>
            <person name="Tapia R."/>
            <person name="Goodwin L."/>
            <person name="Pitluck S."/>
            <person name="Pagani I."/>
            <person name="Ivanova N."/>
            <person name="Mavromatis K."/>
            <person name="Mikhailova N."/>
            <person name="Pati A."/>
            <person name="Chen A."/>
            <person name="Palaniappan K."/>
            <person name="Land M."/>
            <person name="Hauser L."/>
            <person name="Chang Y.J."/>
            <person name="Jeffries C.D."/>
            <person name="Schneider S."/>
            <person name="Rohde M."/>
            <person name="Goker M."/>
            <person name="Pukall R."/>
            <person name="Woyke T."/>
            <person name="Bristow J."/>
            <person name="Eisen J.A."/>
            <person name="Markowitz V."/>
            <person name="Hugenholtz P."/>
            <person name="Kyrpides N.C."/>
            <person name="Klenk H.P."/>
            <person name="Detter J.C."/>
        </authorList>
    </citation>
    <scope>NUCLEOTIDE SEQUENCE [LARGE SCALE GENOMIC DNA]</scope>
    <source>
        <strain evidence="3">ATCC 700841 / DSM 12885 / JCM 10246 / 7p75a</strain>
    </source>
</reference>
<feature type="compositionally biased region" description="Basic and acidic residues" evidence="1">
    <location>
        <begin position="57"/>
        <end position="82"/>
    </location>
</feature>
<gene>
    <name evidence="2" type="ordered locus">Tmar_1835</name>
</gene>
<organism evidence="2 3">
    <name type="scientific">Thermaerobacter marianensis (strain ATCC 700841 / DSM 12885 / JCM 10246 / 7p75a)</name>
    <dbReference type="NCBI Taxonomy" id="644966"/>
    <lineage>
        <taxon>Bacteria</taxon>
        <taxon>Bacillati</taxon>
        <taxon>Bacillota</taxon>
        <taxon>Clostridia</taxon>
        <taxon>Eubacteriales</taxon>
        <taxon>Clostridiales Family XVII. Incertae Sedis</taxon>
        <taxon>Thermaerobacter</taxon>
    </lineage>
</organism>
<dbReference type="Pfam" id="PF12635">
    <property type="entry name" value="DUF3780"/>
    <property type="match status" value="1"/>
</dbReference>
<accession>E6SIC5</accession>
<dbReference type="EMBL" id="CP002344">
    <property type="protein sequence ID" value="ADU51936.1"/>
    <property type="molecule type" value="Genomic_DNA"/>
</dbReference>
<dbReference type="InterPro" id="IPR024220">
    <property type="entry name" value="DUF3780"/>
</dbReference>
<sequence length="231" mass="25485">MKGRRKVYDFGFDPAEGPHHFQLVDLGRDGVTVYESFLWDEGGGAAAGHSRPAGRPGRADDHGGPAGRSDRVDRVADGHRPFPVEPGPGPVLQPRPKAMLDPYRWSRIAPAAAAEFNARLRRMGRRPAKWKRETLLAPYFGKELVLLMWAVEDADPAVIPNVLANWSGFAPEERWWLYTTINATAGHPEHGKDRGWRKAIRIALAENPTQDPPPSALRDLAPLLEVGTRGG</sequence>
<protein>
    <recommendedName>
        <fullName evidence="4">DUF3780 domain-containing protein</fullName>
    </recommendedName>
</protein>
<reference evidence="3" key="2">
    <citation type="journal article" date="2010" name="Stand. Genomic Sci.">
        <title>Complete genome sequence of Thermaerobacter marianensis type strain (7p75aT).</title>
        <authorList>
            <person name="Han C."/>
            <person name="Gu W."/>
            <person name="Zhang X."/>
            <person name="Lapidus A."/>
            <person name="Nolan M."/>
            <person name="Copeland A."/>
            <person name="Lucas S."/>
            <person name="Glavina Del Rio T."/>
            <person name="Tice H."/>
            <person name="Cheng J."/>
            <person name="Tapia R."/>
            <person name="Goodwin L."/>
            <person name="Pitluck S."/>
            <person name="Pagani I."/>
            <person name="Ivanova N."/>
            <person name="Mavromatis K."/>
            <person name="Mikhailova N."/>
            <person name="Pati A."/>
            <person name="Chen A."/>
            <person name="Palaniappan K."/>
            <person name="Land M."/>
            <person name="Hauser L."/>
            <person name="Chang Y."/>
            <person name="Jeffries C."/>
            <person name="Schneider S."/>
            <person name="Rohde M."/>
            <person name="Goker M."/>
            <person name="Pukall R."/>
            <person name="Woyke T."/>
            <person name="Bristow J."/>
            <person name="Eisen J."/>
            <person name="Markowitz V."/>
            <person name="Hugenholtz P."/>
            <person name="Kyrpides N."/>
            <person name="Klenk H."/>
            <person name="Detter J."/>
        </authorList>
    </citation>
    <scope>NUCLEOTIDE SEQUENCE [LARGE SCALE GENOMIC DNA]</scope>
    <source>
        <strain evidence="3">ATCC 700841 / DSM 12885 / JCM 10246 / 7p75a</strain>
    </source>
</reference>
<dbReference type="STRING" id="644966.Tmar_1835"/>
<evidence type="ECO:0000256" key="1">
    <source>
        <dbReference type="SAM" id="MobiDB-lite"/>
    </source>
</evidence>
<dbReference type="HOGENOM" id="CLU_116240_0_0_9"/>
<feature type="region of interest" description="Disordered" evidence="1">
    <location>
        <begin position="45"/>
        <end position="96"/>
    </location>
</feature>
<dbReference type="AlphaFoldDB" id="E6SIC5"/>
<dbReference type="RefSeq" id="WP_013496237.1">
    <property type="nucleotide sequence ID" value="NC_014831.1"/>
</dbReference>